<feature type="domain" description="WWE" evidence="1">
    <location>
        <begin position="491"/>
        <end position="567"/>
    </location>
</feature>
<sequence length="675" mass="79329">MERINMSDTSLKSLINLDALCTENATHVITGIYWGANAIASFEYNHKDSDDQMLVKGKLESSFNILKALSGSAQAQAEYNIGDLQILNETNISFKADIELDNLLPQTAEETLKLFQNFPKEMQKTNNGKGIPLFFEMLPLDEIISSFDIKEVQCSRLMKTISLETIQRIEIIFDNLLKTKQELNDLIEDCEVFKKYLNKKHKDYLLEIKNQVTLIEHKIKENISSVLYDVRAGLKKEDELDKQMEPFKKIVFSSNDNEYILKQEKCQSIIKKIEFLKYAKNSDIFIVENTMSNIRLLINSENLRDKKIYVFKISDNLEKQNKQLYDDYWDYFLKLKRSKSNEQIFYLFDYDILNDSLTNEVLCIEFHSNGRLVTEDFFTREEATVKNNQNKTLKLIGNVKPAQLIELKVPCPNSSCPSDLIKWKCDECREFIKYDGNLDFFCKCASSSFKNYGFKCVSKQHPEIENDKFLHFQNFEDLKQFLLQEFHKVYKNLDNNNNSGQKFAWCFLNQENIFQDYDSISNKLIEICFIKNEKTLKLTHLEYNYMIDFKNLTQTNIKTNKVRQIRRYENKIVWASQNSNTIDFDKTICQNLKVMKYDVKVIDDLSEFKSYLENLNHDISLIVSGSFFLDSKNEIINNSKIRKILVLTKKPPLHVEDRRVFRICTDEKMVIEPFC</sequence>
<dbReference type="Gene3D" id="3.30.720.50">
    <property type="match status" value="1"/>
</dbReference>
<protein>
    <recommendedName>
        <fullName evidence="1">WWE domain-containing protein</fullName>
    </recommendedName>
</protein>
<dbReference type="PANTHER" id="PTHR31594:SF14">
    <property type="entry name" value="FIBRONECTIN TYPE-III DOMAIN-CONTAINING PROTEIN"/>
    <property type="match status" value="1"/>
</dbReference>
<dbReference type="AlphaFoldDB" id="A0A813VWP2"/>
<evidence type="ECO:0000313" key="3">
    <source>
        <dbReference type="Proteomes" id="UP000663879"/>
    </source>
</evidence>
<organism evidence="2 3">
    <name type="scientific">Brachionus calyciflorus</name>
    <dbReference type="NCBI Taxonomy" id="104777"/>
    <lineage>
        <taxon>Eukaryota</taxon>
        <taxon>Metazoa</taxon>
        <taxon>Spiralia</taxon>
        <taxon>Gnathifera</taxon>
        <taxon>Rotifera</taxon>
        <taxon>Eurotatoria</taxon>
        <taxon>Monogononta</taxon>
        <taxon>Pseudotrocha</taxon>
        <taxon>Ploima</taxon>
        <taxon>Brachionidae</taxon>
        <taxon>Brachionus</taxon>
    </lineage>
</organism>
<dbReference type="SMART" id="SM00678">
    <property type="entry name" value="WWE"/>
    <property type="match status" value="1"/>
</dbReference>
<comment type="caution">
    <text evidence="2">The sequence shown here is derived from an EMBL/GenBank/DDBJ whole genome shotgun (WGS) entry which is preliminary data.</text>
</comment>
<dbReference type="Pfam" id="PF24676">
    <property type="entry name" value="DUF7656"/>
    <property type="match status" value="1"/>
</dbReference>
<dbReference type="GO" id="GO:0008270">
    <property type="term" value="F:zinc ion binding"/>
    <property type="evidence" value="ECO:0007669"/>
    <property type="project" value="InterPro"/>
</dbReference>
<dbReference type="PROSITE" id="PS50918">
    <property type="entry name" value="WWE"/>
    <property type="match status" value="1"/>
</dbReference>
<dbReference type="Proteomes" id="UP000663879">
    <property type="component" value="Unassembled WGS sequence"/>
</dbReference>
<proteinExistence type="predicted"/>
<dbReference type="InterPro" id="IPR037197">
    <property type="entry name" value="WWE_dom_sf"/>
</dbReference>
<dbReference type="InterPro" id="IPR052090">
    <property type="entry name" value="Cytolytic_pore-forming_toxin"/>
</dbReference>
<dbReference type="PANTHER" id="PTHR31594">
    <property type="entry name" value="AIG1-TYPE G DOMAIN-CONTAINING PROTEIN"/>
    <property type="match status" value="1"/>
</dbReference>
<dbReference type="SUPFAM" id="SSF117839">
    <property type="entry name" value="WWE domain"/>
    <property type="match status" value="1"/>
</dbReference>
<reference evidence="2" key="1">
    <citation type="submission" date="2021-02" db="EMBL/GenBank/DDBJ databases">
        <authorList>
            <person name="Nowell W R."/>
        </authorList>
    </citation>
    <scope>NUCLEOTIDE SEQUENCE</scope>
    <source>
        <strain evidence="2">Ploen Becks lab</strain>
    </source>
</reference>
<dbReference type="InterPro" id="IPR056073">
    <property type="entry name" value="DUF7656"/>
</dbReference>
<evidence type="ECO:0000259" key="1">
    <source>
        <dbReference type="PROSITE" id="PS50918"/>
    </source>
</evidence>
<dbReference type="EMBL" id="CAJNOC010001182">
    <property type="protein sequence ID" value="CAF0842484.1"/>
    <property type="molecule type" value="Genomic_DNA"/>
</dbReference>
<dbReference type="OrthoDB" id="2386367at2759"/>
<evidence type="ECO:0000313" key="2">
    <source>
        <dbReference type="EMBL" id="CAF0842484.1"/>
    </source>
</evidence>
<name>A0A813VWP2_9BILA</name>
<accession>A0A813VWP2</accession>
<dbReference type="InterPro" id="IPR004170">
    <property type="entry name" value="WWE_dom"/>
</dbReference>
<dbReference type="InterPro" id="IPR018123">
    <property type="entry name" value="WWE-dom_subgr"/>
</dbReference>
<gene>
    <name evidence="2" type="ORF">OXX778_LOCUS8528</name>
</gene>
<keyword evidence="3" id="KW-1185">Reference proteome</keyword>
<dbReference type="Pfam" id="PF02825">
    <property type="entry name" value="WWE"/>
    <property type="match status" value="1"/>
</dbReference>